<dbReference type="Proteomes" id="UP001652661">
    <property type="component" value="Chromosome 3R"/>
</dbReference>
<dbReference type="GeneID" id="108074028"/>
<protein>
    <submittedName>
        <fullName evidence="3">Uncharacterized protein isoform X2</fullName>
    </submittedName>
</protein>
<evidence type="ECO:0000313" key="2">
    <source>
        <dbReference type="Proteomes" id="UP001652661"/>
    </source>
</evidence>
<proteinExistence type="predicted"/>
<dbReference type="RefSeq" id="XP_017021385.1">
    <property type="nucleotide sequence ID" value="XM_017165896.3"/>
</dbReference>
<dbReference type="AlphaFoldDB" id="A0A6P4HZW9"/>
<feature type="compositionally biased region" description="Polar residues" evidence="1">
    <location>
        <begin position="100"/>
        <end position="113"/>
    </location>
</feature>
<accession>A0A6P4HZW9</accession>
<sequence>MANGKFLVKTQWKMLIFSASKNPMKINNQDKEVVVLAGLQWGAGWLGVATWIHPCRVPSASACAFITFQLFRKLPGYLNMHMHTHEDPAKRTSARDNDSDPVTQHAKTQSISLSVYKETCPKRPTDRPSPFNPPSSPGPHQFLLIST</sequence>
<gene>
    <name evidence="3" type="primary">LOC108074028</name>
</gene>
<feature type="compositionally biased region" description="Basic and acidic residues" evidence="1">
    <location>
        <begin position="85"/>
        <end position="98"/>
    </location>
</feature>
<organism evidence="2 3">
    <name type="scientific">Drosophila kikkawai</name>
    <name type="common">Fruit fly</name>
    <dbReference type="NCBI Taxonomy" id="30033"/>
    <lineage>
        <taxon>Eukaryota</taxon>
        <taxon>Metazoa</taxon>
        <taxon>Ecdysozoa</taxon>
        <taxon>Arthropoda</taxon>
        <taxon>Hexapoda</taxon>
        <taxon>Insecta</taxon>
        <taxon>Pterygota</taxon>
        <taxon>Neoptera</taxon>
        <taxon>Endopterygota</taxon>
        <taxon>Diptera</taxon>
        <taxon>Brachycera</taxon>
        <taxon>Muscomorpha</taxon>
        <taxon>Ephydroidea</taxon>
        <taxon>Drosophilidae</taxon>
        <taxon>Drosophila</taxon>
        <taxon>Sophophora</taxon>
    </lineage>
</organism>
<keyword evidence="2" id="KW-1185">Reference proteome</keyword>
<evidence type="ECO:0000256" key="1">
    <source>
        <dbReference type="SAM" id="MobiDB-lite"/>
    </source>
</evidence>
<feature type="region of interest" description="Disordered" evidence="1">
    <location>
        <begin position="85"/>
        <end position="147"/>
    </location>
</feature>
<evidence type="ECO:0000313" key="3">
    <source>
        <dbReference type="RefSeq" id="XP_017021385.1"/>
    </source>
</evidence>
<name>A0A6P4HZW9_DROKI</name>
<reference evidence="3" key="1">
    <citation type="submission" date="2025-08" db="UniProtKB">
        <authorList>
            <consortium name="RefSeq"/>
        </authorList>
    </citation>
    <scope>IDENTIFICATION</scope>
    <source>
        <strain evidence="3">14028-0561.14</strain>
        <tissue evidence="3">Whole fly</tissue>
    </source>
</reference>